<dbReference type="PROSITE" id="PS00444">
    <property type="entry name" value="POLYPRENYL_SYNTHASE_2"/>
    <property type="match status" value="1"/>
</dbReference>
<evidence type="ECO:0000256" key="6">
    <source>
        <dbReference type="RuleBase" id="RU004466"/>
    </source>
</evidence>
<dbReference type="PATRIC" id="fig|1001583.3.peg.1544"/>
<comment type="cofactor">
    <cofactor evidence="1">
        <name>Mg(2+)</name>
        <dbReference type="ChEBI" id="CHEBI:18420"/>
    </cofactor>
</comment>
<dbReference type="GO" id="GO:0008299">
    <property type="term" value="P:isoprenoid biosynthetic process"/>
    <property type="evidence" value="ECO:0007669"/>
    <property type="project" value="InterPro"/>
</dbReference>
<dbReference type="Gene3D" id="1.10.600.10">
    <property type="entry name" value="Farnesyl Diphosphate Synthase"/>
    <property type="match status" value="1"/>
</dbReference>
<evidence type="ECO:0000256" key="1">
    <source>
        <dbReference type="ARBA" id="ARBA00001946"/>
    </source>
</evidence>
<dbReference type="InterPro" id="IPR008949">
    <property type="entry name" value="Isoprenoid_synthase_dom_sf"/>
</dbReference>
<evidence type="ECO:0000313" key="7">
    <source>
        <dbReference type="EMBL" id="BAN07198.1"/>
    </source>
</evidence>
<name>M5AEE4_LEVBR</name>
<proteinExistence type="inferred from homology"/>
<keyword evidence="4" id="KW-0479">Metal-binding</keyword>
<dbReference type="Proteomes" id="UP000012042">
    <property type="component" value="Chromosome"/>
</dbReference>
<dbReference type="SFLD" id="SFLDS00005">
    <property type="entry name" value="Isoprenoid_Synthase_Type_I"/>
    <property type="match status" value="1"/>
</dbReference>
<accession>M5AEE4</accession>
<dbReference type="InterPro" id="IPR000092">
    <property type="entry name" value="Polyprenyl_synt"/>
</dbReference>
<dbReference type="EMBL" id="AP012167">
    <property type="protein sequence ID" value="BAN07198.1"/>
    <property type="molecule type" value="Genomic_DNA"/>
</dbReference>
<dbReference type="Pfam" id="PF00348">
    <property type="entry name" value="polyprenyl_synt"/>
    <property type="match status" value="1"/>
</dbReference>
<dbReference type="PANTHER" id="PTHR12001">
    <property type="entry name" value="GERANYLGERANYL PYROPHOSPHATE SYNTHASE"/>
    <property type="match status" value="1"/>
</dbReference>
<dbReference type="GO" id="GO:0004659">
    <property type="term" value="F:prenyltransferase activity"/>
    <property type="evidence" value="ECO:0007669"/>
    <property type="project" value="InterPro"/>
</dbReference>
<keyword evidence="3 6" id="KW-0808">Transferase</keyword>
<protein>
    <submittedName>
        <fullName evidence="7">Heptaprenyl diphosphate synthase component 2</fullName>
    </submittedName>
</protein>
<dbReference type="PROSITE" id="PS00723">
    <property type="entry name" value="POLYPRENYL_SYNTHASE_1"/>
    <property type="match status" value="1"/>
</dbReference>
<evidence type="ECO:0000313" key="8">
    <source>
        <dbReference type="Proteomes" id="UP000012042"/>
    </source>
</evidence>
<dbReference type="AlphaFoldDB" id="M5AEE4"/>
<sequence length="329" mass="37074">MRCKMDRQLWRQFPQVEPQLTALQDYLLRTVQLDNQPIHHKILALLKSGGKLLRPGYFYLFSTFGNAATPAQLQAGAAAIEILHVGTLIHDDVIDDSPTRRGVRTIQMTYGQRNAIYAGDFMFTVYFDQVLQSTTDRSLIQNHIDAMRRILQGELHQMDLNYREDITLDAYLNEIAGKTAELFALSCYQGAQLAGAPQSVIDHTREIGIAIGCAYQMLDDILDYAGDPKKTQKPVLEDLRSGVYSLPLLLSLSHAPRDFHKLLKKKQAMTLEDIKHVQALVTQYDGVGAAKQLAQDYTDRALTLIQQLPAGSAQQSLEQLTRLLLRRDH</sequence>
<reference evidence="7 8" key="1">
    <citation type="journal article" date="2013" name="PLoS ONE">
        <title>Genomic Analysis by Deep Sequencing of the Probiotic Lactobacillus brevis KB290 Harboring Nine Plasmids Reveals Genomic Stability.</title>
        <authorList>
            <person name="Fukao M."/>
            <person name="Oshima K."/>
            <person name="Morita H."/>
            <person name="Toh H."/>
            <person name="Suda W."/>
            <person name="Kim S.W."/>
            <person name="Suzuki S."/>
            <person name="Yakabe T."/>
            <person name="Hattori M."/>
            <person name="Yajima N."/>
        </authorList>
    </citation>
    <scope>NUCLEOTIDE SEQUENCE [LARGE SCALE GENOMIC DNA]</scope>
    <source>
        <strain evidence="7 8">KB290</strain>
    </source>
</reference>
<comment type="similarity">
    <text evidence="2 6">Belongs to the FPP/GGPP synthase family.</text>
</comment>
<dbReference type="CDD" id="cd00685">
    <property type="entry name" value="Trans_IPPS_HT"/>
    <property type="match status" value="1"/>
</dbReference>
<evidence type="ECO:0000256" key="2">
    <source>
        <dbReference type="ARBA" id="ARBA00006706"/>
    </source>
</evidence>
<dbReference type="InterPro" id="IPR033749">
    <property type="entry name" value="Polyprenyl_synt_CS"/>
</dbReference>
<dbReference type="KEGG" id="lbk:LVISKB_1563"/>
<dbReference type="PANTHER" id="PTHR12001:SF69">
    <property type="entry name" value="ALL TRANS-POLYPRENYL-DIPHOSPHATE SYNTHASE PDSS1"/>
    <property type="match status" value="1"/>
</dbReference>
<dbReference type="SUPFAM" id="SSF48576">
    <property type="entry name" value="Terpenoid synthases"/>
    <property type="match status" value="1"/>
</dbReference>
<evidence type="ECO:0000256" key="5">
    <source>
        <dbReference type="ARBA" id="ARBA00022842"/>
    </source>
</evidence>
<evidence type="ECO:0000256" key="4">
    <source>
        <dbReference type="ARBA" id="ARBA00022723"/>
    </source>
</evidence>
<evidence type="ECO:0000256" key="3">
    <source>
        <dbReference type="ARBA" id="ARBA00022679"/>
    </source>
</evidence>
<organism evidence="7 8">
    <name type="scientific">Levilactobacillus brevis KB290</name>
    <dbReference type="NCBI Taxonomy" id="1001583"/>
    <lineage>
        <taxon>Bacteria</taxon>
        <taxon>Bacillati</taxon>
        <taxon>Bacillota</taxon>
        <taxon>Bacilli</taxon>
        <taxon>Lactobacillales</taxon>
        <taxon>Lactobacillaceae</taxon>
        <taxon>Levilactobacillus</taxon>
    </lineage>
</organism>
<keyword evidence="5" id="KW-0460">Magnesium</keyword>
<dbReference type="GO" id="GO:0046872">
    <property type="term" value="F:metal ion binding"/>
    <property type="evidence" value="ECO:0007669"/>
    <property type="project" value="UniProtKB-KW"/>
</dbReference>
<gene>
    <name evidence="7" type="ORF">LVISKB_1563</name>
</gene>
<dbReference type="HOGENOM" id="CLU_014015_2_0_9"/>